<keyword evidence="3" id="KW-0560">Oxidoreductase</keyword>
<dbReference type="Pfam" id="PF01625">
    <property type="entry name" value="PMSR"/>
    <property type="match status" value="1"/>
</dbReference>
<evidence type="ECO:0000313" key="7">
    <source>
        <dbReference type="EMBL" id="OWA51514.1"/>
    </source>
</evidence>
<dbReference type="NCBIfam" id="TIGR00401">
    <property type="entry name" value="msrA"/>
    <property type="match status" value="1"/>
</dbReference>
<name>A0A9X6RKU8_HYPEX</name>
<dbReference type="SUPFAM" id="SSF55068">
    <property type="entry name" value="Peptide methionine sulfoxide reductase"/>
    <property type="match status" value="1"/>
</dbReference>
<feature type="domain" description="Peptide methionine sulphoxide reductase MsrA" evidence="5">
    <location>
        <begin position="36"/>
        <end position="172"/>
    </location>
</feature>
<evidence type="ECO:0000256" key="2">
    <source>
        <dbReference type="ARBA" id="ARBA00012502"/>
    </source>
</evidence>
<dbReference type="EMBL" id="MTYJ01000230">
    <property type="protein sequence ID" value="OWA51514.1"/>
    <property type="molecule type" value="Genomic_DNA"/>
</dbReference>
<dbReference type="Proteomes" id="UP000192578">
    <property type="component" value="Unassembled WGS sequence"/>
</dbReference>
<reference evidence="8" key="1">
    <citation type="submission" date="2017-01" db="EMBL/GenBank/DDBJ databases">
        <title>Comparative genomics of anhydrobiosis in the tardigrade Hypsibius dujardini.</title>
        <authorList>
            <person name="Yoshida Y."/>
            <person name="Koutsovoulos G."/>
            <person name="Laetsch D."/>
            <person name="Stevens L."/>
            <person name="Kumar S."/>
            <person name="Horikawa D."/>
            <person name="Ishino K."/>
            <person name="Komine S."/>
            <person name="Tomita M."/>
            <person name="Blaxter M."/>
            <person name="Arakawa K."/>
        </authorList>
    </citation>
    <scope>NUCLEOTIDE SEQUENCE [LARGE SCALE GENOMIC DNA]</scope>
    <source>
        <strain evidence="8">Z151</strain>
    </source>
</reference>
<dbReference type="AlphaFoldDB" id="A0A9X6RKU8"/>
<accession>A0A9X6RKU8</accession>
<evidence type="ECO:0000313" key="8">
    <source>
        <dbReference type="Proteomes" id="UP000192578"/>
    </source>
</evidence>
<dbReference type="Pfam" id="PF20939">
    <property type="entry name" value="MsrA_helical"/>
    <property type="match status" value="1"/>
</dbReference>
<dbReference type="InterPro" id="IPR002569">
    <property type="entry name" value="Met_Sox_Rdtase_MsrA_dom"/>
</dbReference>
<evidence type="ECO:0000259" key="5">
    <source>
        <dbReference type="Pfam" id="PF01625"/>
    </source>
</evidence>
<evidence type="ECO:0000256" key="3">
    <source>
        <dbReference type="ARBA" id="ARBA00023002"/>
    </source>
</evidence>
<dbReference type="InterPro" id="IPR036509">
    <property type="entry name" value="Met_Sox_Rdtase_MsrA_sf"/>
</dbReference>
<evidence type="ECO:0000256" key="4">
    <source>
        <dbReference type="ARBA" id="ARBA00030643"/>
    </source>
</evidence>
<proteinExistence type="inferred from homology"/>
<feature type="domain" description="Selenoprotein methionine sulfoxide reductase A helical" evidence="6">
    <location>
        <begin position="178"/>
        <end position="225"/>
    </location>
</feature>
<comment type="caution">
    <text evidence="7">The sequence shown here is derived from an EMBL/GenBank/DDBJ whole genome shotgun (WGS) entry which is preliminary data.</text>
</comment>
<dbReference type="EC" id="1.8.4.11" evidence="2"/>
<gene>
    <name evidence="7" type="ORF">BV898_15993</name>
</gene>
<dbReference type="GO" id="GO:0008113">
    <property type="term" value="F:peptide-methionine (S)-S-oxide reductase activity"/>
    <property type="evidence" value="ECO:0007669"/>
    <property type="project" value="UniProtKB-EC"/>
</dbReference>
<dbReference type="OrthoDB" id="77405at2759"/>
<evidence type="ECO:0000259" key="6">
    <source>
        <dbReference type="Pfam" id="PF20939"/>
    </source>
</evidence>
<keyword evidence="8" id="KW-1185">Reference proteome</keyword>
<dbReference type="InterPro" id="IPR049006">
    <property type="entry name" value="MsrA_helical"/>
</dbReference>
<protein>
    <recommendedName>
        <fullName evidence="2">peptide-methionine (S)-S-oxide reductase</fullName>
        <ecNumber evidence="2">1.8.4.11</ecNumber>
    </recommendedName>
    <alternativeName>
        <fullName evidence="4">Peptide-methionine (S)-S-oxide reductase</fullName>
    </alternativeName>
</protein>
<dbReference type="HAMAP" id="MF_01401">
    <property type="entry name" value="MsrA"/>
    <property type="match status" value="1"/>
</dbReference>
<comment type="similarity">
    <text evidence="1">Belongs to the MsrA Met sulfoxide reductase family.</text>
</comment>
<dbReference type="PANTHER" id="PTHR43774:SF1">
    <property type="entry name" value="PEPTIDE METHIONINE SULFOXIDE REDUCTASE MSRA 2"/>
    <property type="match status" value="1"/>
</dbReference>
<dbReference type="PANTHER" id="PTHR43774">
    <property type="entry name" value="PEPTIDE METHIONINE SULFOXIDE REDUCTASE"/>
    <property type="match status" value="1"/>
</dbReference>
<evidence type="ECO:0000256" key="1">
    <source>
        <dbReference type="ARBA" id="ARBA00005591"/>
    </source>
</evidence>
<dbReference type="FunFam" id="3.30.1060.10:FF:000004">
    <property type="entry name" value="Peptide methionine sulfoxide reductase A5"/>
    <property type="match status" value="1"/>
</dbReference>
<organism evidence="7 8">
    <name type="scientific">Hypsibius exemplaris</name>
    <name type="common">Freshwater tardigrade</name>
    <dbReference type="NCBI Taxonomy" id="2072580"/>
    <lineage>
        <taxon>Eukaryota</taxon>
        <taxon>Metazoa</taxon>
        <taxon>Ecdysozoa</taxon>
        <taxon>Tardigrada</taxon>
        <taxon>Eutardigrada</taxon>
        <taxon>Parachela</taxon>
        <taxon>Hypsibioidea</taxon>
        <taxon>Hypsibiidae</taxon>
        <taxon>Hypsibius</taxon>
    </lineage>
</organism>
<dbReference type="Gene3D" id="3.30.1060.10">
    <property type="entry name" value="Peptide methionine sulphoxide reductase MsrA"/>
    <property type="match status" value="1"/>
</dbReference>
<sequence>MLQGIIRNISSLISPTRTITMAAATFPELDIPTERATFAMGCFWAPEPIYGCKKGVIRTKVGYCGGTKENPTYRSLGDHTEAIQIEYDPTQTDYKTLLGVFWRQHDSTAKYKSQYKSAIYYENDEQKKLAEESKAEYQKELQRPIVTDIEKLGKFYDAENYHQKYHLREHVQFYDSLGLTDPALVRSHVATRLHGYIYGYGTLADFEDESKKWSLSEDQIAFVKKQMAHPRAIHCGL</sequence>